<organism evidence="2 3">
    <name type="scientific">Aeromicrobium panaciterrae</name>
    <dbReference type="NCBI Taxonomy" id="363861"/>
    <lineage>
        <taxon>Bacteria</taxon>
        <taxon>Bacillati</taxon>
        <taxon>Actinomycetota</taxon>
        <taxon>Actinomycetes</taxon>
        <taxon>Propionibacteriales</taxon>
        <taxon>Nocardioidaceae</taxon>
        <taxon>Aeromicrobium</taxon>
    </lineage>
</organism>
<gene>
    <name evidence="2" type="ORF">J2X11_002624</name>
</gene>
<evidence type="ECO:0000313" key="3">
    <source>
        <dbReference type="Proteomes" id="UP001257739"/>
    </source>
</evidence>
<evidence type="ECO:0000313" key="2">
    <source>
        <dbReference type="EMBL" id="MDR7087785.1"/>
    </source>
</evidence>
<accession>A0ABU1URM4</accession>
<keyword evidence="1" id="KW-0472">Membrane</keyword>
<feature type="transmembrane region" description="Helical" evidence="1">
    <location>
        <begin position="207"/>
        <end position="228"/>
    </location>
</feature>
<evidence type="ECO:0000256" key="1">
    <source>
        <dbReference type="SAM" id="Phobius"/>
    </source>
</evidence>
<dbReference type="InterPro" id="IPR030802">
    <property type="entry name" value="Permease_MalE"/>
</dbReference>
<keyword evidence="1" id="KW-1133">Transmembrane helix</keyword>
<feature type="transmembrane region" description="Helical" evidence="1">
    <location>
        <begin position="249"/>
        <end position="267"/>
    </location>
</feature>
<sequence length="276" mass="29190">MSMLMKALDVTVVNPLTRLGDFLWFCLVAIIRIPLAIRHYPAQIGRHLAEVSLGGGALVVGGGAVGVVFLMSTLTGTEVGLEGHNGLDIIGLAPLVGFVSGYANTRELAPIIVALAFAARIGCGFTSRLGAMRISEEIDALEAMSIRPVPYLVSTRIVSALIMVIPLFLLGLVGTYITTDLVVTVFYNQSAGTYDHYFSTFVSLTDVLLAAVKVVVLTTMVTLVHCYYGFFATGGPEGVGRATGRAIRTSIIGITLLDIALTLALWGPDQQVTISG</sequence>
<dbReference type="Pfam" id="PF02405">
    <property type="entry name" value="MlaE"/>
    <property type="match status" value="1"/>
</dbReference>
<feature type="transmembrane region" description="Helical" evidence="1">
    <location>
        <begin position="21"/>
        <end position="41"/>
    </location>
</feature>
<feature type="transmembrane region" description="Helical" evidence="1">
    <location>
        <begin position="86"/>
        <end position="103"/>
    </location>
</feature>
<comment type="caution">
    <text evidence="2">The sequence shown here is derived from an EMBL/GenBank/DDBJ whole genome shotgun (WGS) entry which is preliminary data.</text>
</comment>
<dbReference type="PANTHER" id="PTHR30188:SF13">
    <property type="entry name" value="CONSERVED HYPOTHETICAL INTEGRAL MEMBRANE PROTEIN YRBE3B"/>
    <property type="match status" value="1"/>
</dbReference>
<dbReference type="EMBL" id="JAVDWH010000001">
    <property type="protein sequence ID" value="MDR7087785.1"/>
    <property type="molecule type" value="Genomic_DNA"/>
</dbReference>
<feature type="transmembrane region" description="Helical" evidence="1">
    <location>
        <begin position="151"/>
        <end position="177"/>
    </location>
</feature>
<feature type="transmembrane region" description="Helical" evidence="1">
    <location>
        <begin position="53"/>
        <end position="74"/>
    </location>
</feature>
<keyword evidence="3" id="KW-1185">Reference proteome</keyword>
<keyword evidence="1" id="KW-0812">Transmembrane</keyword>
<proteinExistence type="predicted"/>
<dbReference type="PANTHER" id="PTHR30188">
    <property type="entry name" value="ABC TRANSPORTER PERMEASE PROTEIN-RELATED"/>
    <property type="match status" value="1"/>
</dbReference>
<dbReference type="Proteomes" id="UP001257739">
    <property type="component" value="Unassembled WGS sequence"/>
</dbReference>
<name>A0ABU1URM4_9ACTN</name>
<protein>
    <submittedName>
        <fullName evidence="2">Phospholipid/cholesterol/gamma-HCH transport system permease protein</fullName>
    </submittedName>
</protein>
<reference evidence="2 3" key="1">
    <citation type="submission" date="2023-07" db="EMBL/GenBank/DDBJ databases">
        <title>Sorghum-associated microbial communities from plants grown in Nebraska, USA.</title>
        <authorList>
            <person name="Schachtman D."/>
        </authorList>
    </citation>
    <scope>NUCLEOTIDE SEQUENCE [LARGE SCALE GENOMIC DNA]</scope>
    <source>
        <strain evidence="2 3">BE248</strain>
    </source>
</reference>